<evidence type="ECO:0000256" key="5">
    <source>
        <dbReference type="ARBA" id="ARBA00022737"/>
    </source>
</evidence>
<evidence type="ECO:0000313" key="12">
    <source>
        <dbReference type="EMBL" id="KAL0916599.1"/>
    </source>
</evidence>
<protein>
    <recommendedName>
        <fullName evidence="11">Protein kinase domain-containing protein</fullName>
    </recommendedName>
</protein>
<dbReference type="PROSITE" id="PS50011">
    <property type="entry name" value="PROTEIN_KINASE_DOM"/>
    <property type="match status" value="1"/>
</dbReference>
<comment type="subcellular location">
    <subcellularLocation>
        <location evidence="1">Membrane</location>
    </subcellularLocation>
</comment>
<dbReference type="Gene3D" id="3.30.200.20">
    <property type="entry name" value="Phosphorylase Kinase, domain 1"/>
    <property type="match status" value="1"/>
</dbReference>
<dbReference type="SUPFAM" id="SSF52058">
    <property type="entry name" value="L domain-like"/>
    <property type="match status" value="1"/>
</dbReference>
<dbReference type="SUPFAM" id="SSF56112">
    <property type="entry name" value="Protein kinase-like (PK-like)"/>
    <property type="match status" value="1"/>
</dbReference>
<evidence type="ECO:0000256" key="6">
    <source>
        <dbReference type="ARBA" id="ARBA00022989"/>
    </source>
</evidence>
<dbReference type="FunFam" id="3.30.200.20:FF:000125">
    <property type="entry name" value="Protein STRUBBELIG-RECEPTOR FAMILY 8"/>
    <property type="match status" value="1"/>
</dbReference>
<dbReference type="PROSITE" id="PS51450">
    <property type="entry name" value="LRR"/>
    <property type="match status" value="1"/>
</dbReference>
<dbReference type="Pfam" id="PF00560">
    <property type="entry name" value="LRR_1"/>
    <property type="match status" value="4"/>
</dbReference>
<evidence type="ECO:0000256" key="4">
    <source>
        <dbReference type="ARBA" id="ARBA00022729"/>
    </source>
</evidence>
<dbReference type="Proteomes" id="UP001552299">
    <property type="component" value="Unassembled WGS sequence"/>
</dbReference>
<dbReference type="EMBL" id="JANQDX010000011">
    <property type="protein sequence ID" value="KAL0916599.1"/>
    <property type="molecule type" value="Genomic_DNA"/>
</dbReference>
<feature type="region of interest" description="Disordered" evidence="9">
    <location>
        <begin position="262"/>
        <end position="316"/>
    </location>
</feature>
<keyword evidence="3 10" id="KW-0812">Transmembrane</keyword>
<feature type="transmembrane region" description="Helical" evidence="10">
    <location>
        <begin position="318"/>
        <end position="346"/>
    </location>
</feature>
<comment type="caution">
    <text evidence="12">The sequence shown here is derived from an EMBL/GenBank/DDBJ whole genome shotgun (WGS) entry which is preliminary data.</text>
</comment>
<evidence type="ECO:0000259" key="11">
    <source>
        <dbReference type="PROSITE" id="PS50011"/>
    </source>
</evidence>
<feature type="compositionally biased region" description="Pro residues" evidence="9">
    <location>
        <begin position="267"/>
        <end position="280"/>
    </location>
</feature>
<name>A0ABD0UVE5_DENTH</name>
<dbReference type="Gene3D" id="3.80.10.10">
    <property type="entry name" value="Ribonuclease Inhibitor"/>
    <property type="match status" value="1"/>
</dbReference>
<dbReference type="PANTHER" id="PTHR48007">
    <property type="entry name" value="LEUCINE-RICH REPEAT RECEPTOR-LIKE PROTEIN KINASE PXC1"/>
    <property type="match status" value="1"/>
</dbReference>
<feature type="compositionally biased region" description="Low complexity" evidence="9">
    <location>
        <begin position="303"/>
        <end position="316"/>
    </location>
</feature>
<evidence type="ECO:0000256" key="2">
    <source>
        <dbReference type="ARBA" id="ARBA00022614"/>
    </source>
</evidence>
<organism evidence="12 13">
    <name type="scientific">Dendrobium thyrsiflorum</name>
    <name type="common">Pinecone-like raceme dendrobium</name>
    <name type="synonym">Orchid</name>
    <dbReference type="NCBI Taxonomy" id="117978"/>
    <lineage>
        <taxon>Eukaryota</taxon>
        <taxon>Viridiplantae</taxon>
        <taxon>Streptophyta</taxon>
        <taxon>Embryophyta</taxon>
        <taxon>Tracheophyta</taxon>
        <taxon>Spermatophyta</taxon>
        <taxon>Magnoliopsida</taxon>
        <taxon>Liliopsida</taxon>
        <taxon>Asparagales</taxon>
        <taxon>Orchidaceae</taxon>
        <taxon>Epidendroideae</taxon>
        <taxon>Malaxideae</taxon>
        <taxon>Dendrobiinae</taxon>
        <taxon>Dendrobium</taxon>
    </lineage>
</organism>
<proteinExistence type="predicted"/>
<evidence type="ECO:0000256" key="10">
    <source>
        <dbReference type="SAM" id="Phobius"/>
    </source>
</evidence>
<dbReference type="Pfam" id="PF08263">
    <property type="entry name" value="LRRNT_2"/>
    <property type="match status" value="1"/>
</dbReference>
<keyword evidence="6 10" id="KW-1133">Transmembrane helix</keyword>
<keyword evidence="8" id="KW-0675">Receptor</keyword>
<evidence type="ECO:0000256" key="7">
    <source>
        <dbReference type="ARBA" id="ARBA00023136"/>
    </source>
</evidence>
<dbReference type="InterPro" id="IPR001611">
    <property type="entry name" value="Leu-rich_rpt"/>
</dbReference>
<feature type="domain" description="Protein kinase" evidence="11">
    <location>
        <begin position="471"/>
        <end position="747"/>
    </location>
</feature>
<reference evidence="12 13" key="1">
    <citation type="journal article" date="2024" name="Plant Biotechnol. J.">
        <title>Dendrobium thyrsiflorum genome and its molecular insights into genes involved in important horticultural traits.</title>
        <authorList>
            <person name="Chen B."/>
            <person name="Wang J.Y."/>
            <person name="Zheng P.J."/>
            <person name="Li K.L."/>
            <person name="Liang Y.M."/>
            <person name="Chen X.F."/>
            <person name="Zhang C."/>
            <person name="Zhao X."/>
            <person name="He X."/>
            <person name="Zhang G.Q."/>
            <person name="Liu Z.J."/>
            <person name="Xu Q."/>
        </authorList>
    </citation>
    <scope>NUCLEOTIDE SEQUENCE [LARGE SCALE GENOMIC DNA]</scope>
    <source>
        <strain evidence="12">GZMU011</strain>
    </source>
</reference>
<keyword evidence="5" id="KW-0677">Repeat</keyword>
<feature type="transmembrane region" description="Helical" evidence="10">
    <location>
        <begin position="21"/>
        <end position="42"/>
    </location>
</feature>
<evidence type="ECO:0000313" key="13">
    <source>
        <dbReference type="Proteomes" id="UP001552299"/>
    </source>
</evidence>
<keyword evidence="13" id="KW-1185">Reference proteome</keyword>
<dbReference type="InterPro" id="IPR032675">
    <property type="entry name" value="LRR_dom_sf"/>
</dbReference>
<keyword evidence="2" id="KW-0433">Leucine-rich repeat</keyword>
<dbReference type="Pfam" id="PF07714">
    <property type="entry name" value="PK_Tyr_Ser-Thr"/>
    <property type="match status" value="1"/>
</dbReference>
<dbReference type="PANTHER" id="PTHR48007:SF34">
    <property type="entry name" value="PROTEIN STRUBBELIG-RECEPTOR FAMILY 8 ISOFORM X1"/>
    <property type="match status" value="1"/>
</dbReference>
<dbReference type="InterPro" id="IPR013210">
    <property type="entry name" value="LRR_N_plant-typ"/>
</dbReference>
<evidence type="ECO:0000256" key="1">
    <source>
        <dbReference type="ARBA" id="ARBA00004370"/>
    </source>
</evidence>
<dbReference type="AlphaFoldDB" id="A0ABD0UVE5"/>
<dbReference type="InterPro" id="IPR001245">
    <property type="entry name" value="Ser-Thr/Tyr_kinase_cat_dom"/>
</dbReference>
<feature type="region of interest" description="Disordered" evidence="9">
    <location>
        <begin position="416"/>
        <end position="447"/>
    </location>
</feature>
<keyword evidence="4" id="KW-0732">Signal</keyword>
<dbReference type="InterPro" id="IPR011009">
    <property type="entry name" value="Kinase-like_dom_sf"/>
</dbReference>
<evidence type="ECO:0000256" key="9">
    <source>
        <dbReference type="SAM" id="MobiDB-lite"/>
    </source>
</evidence>
<dbReference type="GO" id="GO:0016020">
    <property type="term" value="C:membrane"/>
    <property type="evidence" value="ECO:0007669"/>
    <property type="project" value="UniProtKB-SubCell"/>
</dbReference>
<dbReference type="FunFam" id="1.10.510.10:FF:000095">
    <property type="entry name" value="protein STRUBBELIG-RECEPTOR FAMILY 8"/>
    <property type="match status" value="1"/>
</dbReference>
<evidence type="ECO:0000256" key="8">
    <source>
        <dbReference type="ARBA" id="ARBA00023170"/>
    </source>
</evidence>
<accession>A0ABD0UVE5</accession>
<sequence>MILPTLLIAWLERRERRGERVFHMETAMFVISALLFLSANFVQSTTNPSDVEVLVLLYSTLNSPPQLTGWKSIGGDPCEESWRGISCSGSDVISIELAGLGLGGTLGYLLSNLLSLKTLDVSNNNIREYIPFQLPPNLTYLNLASNNFSGNLPYSISSMLSLVYLNVSHNLLSQSIGDLFSFLQNLSDLDLSFNSLSGDLPNSLGLLSNLSSLCLQNNQLTGSVNVLSNLDLNNLDIANNHFTGWIPQAFHKIPKLRIEGNSFENVPAPPPPPYTSPPPLVSHNHHNHTEAPAKAPKGHDGQNTNSGRGSSSSNTKSLAAGALTGIVAGSVAFASCAVLFTLFFLYKSKKKGNENQNKLRHLVGSPPVGANKGEWHQFSDYISSHVPTEWNFRTKEPASSNGQSSSVQQSLVNKGLGDHKLRSSPSSTQLKPPPSDKMSAGKSGGSARIPRVPITAAYYSVASLQTATNSFSQEYLIGEGSLGRVYRAEFSNAKIFAVKKLDSAALFLRDEEEFLEAVSNISHLRHPNITALVGYCAEHGQHLLVYEHISNGALHDMLHFNDDSRTLSWNARVKVALGTARALEYLHEVCSPSVVHKSLKSANILLDEDLNPHLSDCGLAALTLNTERQLSTEMMPSFGYSAPEFAMSGVYTIKSDVYSFGVVMLELLTGRKPLDSARARSEQSLVRWATPQLHDIDALAKMVDPALNGIYPAKSLSRFADIIALCVQPEPEFRPPMSEVVQALVRLMQRTSLVRRSSTDELGFSYRIPEHEATSDMFL</sequence>
<dbReference type="FunFam" id="3.80.10.10:FF:000062">
    <property type="entry name" value="protein STRUBBELIG-RECEPTOR FAMILY 3"/>
    <property type="match status" value="1"/>
</dbReference>
<evidence type="ECO:0000256" key="3">
    <source>
        <dbReference type="ARBA" id="ARBA00022692"/>
    </source>
</evidence>
<gene>
    <name evidence="12" type="ORF">M5K25_014126</name>
</gene>
<dbReference type="InterPro" id="IPR046959">
    <property type="entry name" value="PRK1-6/SRF4-like"/>
</dbReference>
<keyword evidence="7 10" id="KW-0472">Membrane</keyword>
<dbReference type="Gene3D" id="1.10.510.10">
    <property type="entry name" value="Transferase(Phosphotransferase) domain 1"/>
    <property type="match status" value="1"/>
</dbReference>
<dbReference type="InterPro" id="IPR000719">
    <property type="entry name" value="Prot_kinase_dom"/>
</dbReference>